<dbReference type="WBParaSite" id="nRc.2.0.1.t03789-RA">
    <property type="protein sequence ID" value="nRc.2.0.1.t03789-RA"/>
    <property type="gene ID" value="nRc.2.0.1.g03789"/>
</dbReference>
<evidence type="ECO:0000313" key="2">
    <source>
        <dbReference type="WBParaSite" id="nRc.2.0.1.t03789-RA"/>
    </source>
</evidence>
<dbReference type="AlphaFoldDB" id="A0A915HPZ1"/>
<dbReference type="Proteomes" id="UP000887565">
    <property type="component" value="Unplaced"/>
</dbReference>
<organism evidence="1 2">
    <name type="scientific">Romanomermis culicivorax</name>
    <name type="common">Nematode worm</name>
    <dbReference type="NCBI Taxonomy" id="13658"/>
    <lineage>
        <taxon>Eukaryota</taxon>
        <taxon>Metazoa</taxon>
        <taxon>Ecdysozoa</taxon>
        <taxon>Nematoda</taxon>
        <taxon>Enoplea</taxon>
        <taxon>Dorylaimia</taxon>
        <taxon>Mermithida</taxon>
        <taxon>Mermithoidea</taxon>
        <taxon>Mermithidae</taxon>
        <taxon>Romanomermis</taxon>
    </lineage>
</organism>
<keyword evidence="1" id="KW-1185">Reference proteome</keyword>
<evidence type="ECO:0000313" key="1">
    <source>
        <dbReference type="Proteomes" id="UP000887565"/>
    </source>
</evidence>
<accession>A0A915HPZ1</accession>
<sequence>MKHGIKIHREDMPVNRTTVHRNLCGQCVCDGRRIYTSVEDSSSRISARGGHLEDDLEQRREIFDTAGEGIALVAAEWHQIS</sequence>
<reference evidence="2" key="1">
    <citation type="submission" date="2022-11" db="UniProtKB">
        <authorList>
            <consortium name="WormBaseParasite"/>
        </authorList>
    </citation>
    <scope>IDENTIFICATION</scope>
</reference>
<proteinExistence type="predicted"/>
<protein>
    <submittedName>
        <fullName evidence="2">Uncharacterized protein</fullName>
    </submittedName>
</protein>
<name>A0A915HPZ1_ROMCU</name>